<dbReference type="PANTHER" id="PTHR24166">
    <property type="entry name" value="ROLLING PEBBLES, ISOFORM B"/>
    <property type="match status" value="1"/>
</dbReference>
<feature type="repeat" description="ANK" evidence="3">
    <location>
        <begin position="148"/>
        <end position="180"/>
    </location>
</feature>
<sequence>MCRRRCRRCSPNACKSGDTPLLVAARAGQLDCIRLLLKQAGVAKDTLNKAGNNALHCAALSGNADAVRIVLSAAVPNVPNKESYLPLHVAAMHSTGEVVRALLDAEAGIEALDSTKSTPLHCAAYEGKADNVRALLAAGANKEALNEDTVTPLFGAVHYGHVEVIKLMAEAGCNLAACDQNFGISLLHHAATEGKVEALNALIKLGANLTAQDRDGDTPLHAAAAAGELGALKALLAAAPAGAKEVKNKLGLTPLHSTAQDSGAREVVQALLDAGVNKDATTTEGDTALHLAAKAKHLEAVRALLAAGAAKVHSKGGHTAVHRAVEGEAQGTDQVLELLAKAGFNLEASVGGVTALTHAARLGATEGVRKLLALGANRAAAISDTKNTSLHLAAALGHTAIVRLLLDKAPAAVREARNVSGHTPLLMAAEKGSDEVLKLLLAAGADKTAMTTNPDSWQALELAAKNGHTGACKVLVEAGIDVNQPNPKTGCTPLHRAAEFNKADVIDMLFTLRSFRSKRDFRGYAALHVAAEKGSLEATKALLKEMGDQFRNDPTDKEKRSAFIVAAIYGHVDIMAALLENQGNYHRIEPDDTDVYGYSACMYSARHGHVEVLKFLFEKTYRMNSSLALVRPDRATQEATMHLAIGKTPGHTAVLAYLLKSLAANVGIKDKTGNKPIHYVGKRGLPEMVDLLVDAGADINSLNDNNRRPLDMAIEAGNTAVQKRMMELGARRS</sequence>
<keyword evidence="1" id="KW-0677">Repeat</keyword>
<dbReference type="InterPro" id="IPR050889">
    <property type="entry name" value="Dendritic_Spine_Reg/Scaffold"/>
</dbReference>
<feature type="repeat" description="ANK" evidence="3">
    <location>
        <begin position="16"/>
        <end position="38"/>
    </location>
</feature>
<dbReference type="InterPro" id="IPR002110">
    <property type="entry name" value="Ankyrin_rpt"/>
</dbReference>
<proteinExistence type="predicted"/>
<accession>A0A835SEL6</accession>
<keyword evidence="5" id="KW-1185">Reference proteome</keyword>
<protein>
    <submittedName>
        <fullName evidence="4">Uncharacterized protein</fullName>
    </submittedName>
</protein>
<dbReference type="PROSITE" id="PS50297">
    <property type="entry name" value="ANK_REP_REGION"/>
    <property type="match status" value="11"/>
</dbReference>
<dbReference type="PROSITE" id="PS50088">
    <property type="entry name" value="ANK_REPEAT"/>
    <property type="match status" value="13"/>
</dbReference>
<feature type="repeat" description="ANK" evidence="3">
    <location>
        <begin position="385"/>
        <end position="408"/>
    </location>
</feature>
<dbReference type="EMBL" id="JAEHOC010000052">
    <property type="protein sequence ID" value="KAG2425842.1"/>
    <property type="molecule type" value="Genomic_DNA"/>
</dbReference>
<dbReference type="Pfam" id="PF12796">
    <property type="entry name" value="Ank_2"/>
    <property type="match status" value="7"/>
</dbReference>
<dbReference type="InterPro" id="IPR036770">
    <property type="entry name" value="Ankyrin_rpt-contain_sf"/>
</dbReference>
<dbReference type="Pfam" id="PF00023">
    <property type="entry name" value="Ank"/>
    <property type="match status" value="1"/>
</dbReference>
<dbReference type="PRINTS" id="PR01415">
    <property type="entry name" value="ANKYRIN"/>
</dbReference>
<name>A0A835SEL6_CHLIN</name>
<evidence type="ECO:0000256" key="2">
    <source>
        <dbReference type="ARBA" id="ARBA00023043"/>
    </source>
</evidence>
<evidence type="ECO:0000256" key="1">
    <source>
        <dbReference type="ARBA" id="ARBA00022737"/>
    </source>
</evidence>
<dbReference type="AlphaFoldDB" id="A0A835SEL6"/>
<feature type="repeat" description="ANK" evidence="3">
    <location>
        <begin position="250"/>
        <end position="283"/>
    </location>
</feature>
<feature type="repeat" description="ANK" evidence="3">
    <location>
        <begin position="115"/>
        <end position="147"/>
    </location>
</feature>
<feature type="repeat" description="ANK" evidence="3">
    <location>
        <begin position="182"/>
        <end position="214"/>
    </location>
</feature>
<evidence type="ECO:0000313" key="4">
    <source>
        <dbReference type="EMBL" id="KAG2425842.1"/>
    </source>
</evidence>
<dbReference type="Proteomes" id="UP000650467">
    <property type="component" value="Unassembled WGS sequence"/>
</dbReference>
<feature type="repeat" description="ANK" evidence="3">
    <location>
        <begin position="455"/>
        <end position="487"/>
    </location>
</feature>
<gene>
    <name evidence="4" type="ORF">HXX76_013466</name>
</gene>
<dbReference type="Gene3D" id="1.25.40.20">
    <property type="entry name" value="Ankyrin repeat-containing domain"/>
    <property type="match status" value="5"/>
</dbReference>
<dbReference type="SUPFAM" id="SSF48403">
    <property type="entry name" value="Ankyrin repeat"/>
    <property type="match status" value="2"/>
</dbReference>
<feature type="repeat" description="ANK" evidence="3">
    <location>
        <begin position="215"/>
        <end position="236"/>
    </location>
</feature>
<reference evidence="4" key="1">
    <citation type="journal article" date="2020" name="bioRxiv">
        <title>Comparative genomics of Chlamydomonas.</title>
        <authorList>
            <person name="Craig R.J."/>
            <person name="Hasan A.R."/>
            <person name="Ness R.W."/>
            <person name="Keightley P.D."/>
        </authorList>
    </citation>
    <scope>NUCLEOTIDE SEQUENCE</scope>
    <source>
        <strain evidence="4">SAG 7.73</strain>
    </source>
</reference>
<feature type="repeat" description="ANK" evidence="3">
    <location>
        <begin position="82"/>
        <end position="114"/>
    </location>
</feature>
<dbReference type="OrthoDB" id="551070at2759"/>
<feature type="repeat" description="ANK" evidence="3">
    <location>
        <begin position="284"/>
        <end position="309"/>
    </location>
</feature>
<organism evidence="4 5">
    <name type="scientific">Chlamydomonas incerta</name>
    <dbReference type="NCBI Taxonomy" id="51695"/>
    <lineage>
        <taxon>Eukaryota</taxon>
        <taxon>Viridiplantae</taxon>
        <taxon>Chlorophyta</taxon>
        <taxon>core chlorophytes</taxon>
        <taxon>Chlorophyceae</taxon>
        <taxon>CS clade</taxon>
        <taxon>Chlamydomonadales</taxon>
        <taxon>Chlamydomonadaceae</taxon>
        <taxon>Chlamydomonas</taxon>
    </lineage>
</organism>
<comment type="caution">
    <text evidence="4">The sequence shown here is derived from an EMBL/GenBank/DDBJ whole genome shotgun (WGS) entry which is preliminary data.</text>
</comment>
<feature type="repeat" description="ANK" evidence="3">
    <location>
        <begin position="522"/>
        <end position="554"/>
    </location>
</feature>
<feature type="repeat" description="ANK" evidence="3">
    <location>
        <begin position="672"/>
        <end position="704"/>
    </location>
</feature>
<keyword evidence="2 3" id="KW-0040">ANK repeat</keyword>
<dbReference type="SMART" id="SM00248">
    <property type="entry name" value="ANK"/>
    <property type="match status" value="20"/>
</dbReference>
<evidence type="ECO:0000256" key="3">
    <source>
        <dbReference type="PROSITE-ProRule" id="PRU00023"/>
    </source>
</evidence>
<evidence type="ECO:0000313" key="5">
    <source>
        <dbReference type="Proteomes" id="UP000650467"/>
    </source>
</evidence>
<feature type="repeat" description="ANK" evidence="3">
    <location>
        <begin position="420"/>
        <end position="452"/>
    </location>
</feature>
<dbReference type="PANTHER" id="PTHR24166:SF48">
    <property type="entry name" value="PROTEIN VAPYRIN"/>
    <property type="match status" value="1"/>
</dbReference>